<reference evidence="2" key="1">
    <citation type="journal article" date="2019" name="Int. J. Syst. Evol. Microbiol.">
        <title>The Global Catalogue of Microorganisms (GCM) 10K type strain sequencing project: providing services to taxonomists for standard genome sequencing and annotation.</title>
        <authorList>
            <consortium name="The Broad Institute Genomics Platform"/>
            <consortium name="The Broad Institute Genome Sequencing Center for Infectious Disease"/>
            <person name="Wu L."/>
            <person name="Ma J."/>
        </authorList>
    </citation>
    <scope>NUCLEOTIDE SEQUENCE [LARGE SCALE GENOMIC DNA]</scope>
    <source>
        <strain evidence="2">CGMCC 1.12477</strain>
    </source>
</reference>
<evidence type="ECO:0000313" key="1">
    <source>
        <dbReference type="EMBL" id="MFD1509120.1"/>
    </source>
</evidence>
<dbReference type="Proteomes" id="UP001597186">
    <property type="component" value="Unassembled WGS sequence"/>
</dbReference>
<sequence>MTLPQREYFTIEEVAVRWECTIADIAGLAVKGRIDIVTGIPPVRVGDEIMAGEVIVAAFDILPVFRRCCTAPKTIRLGRMRPPDRPDWRLVTAPEHGVEVYIADLLVAGAHVYRFEDQNTILRRVAGGPGSSSPYDWEGMLQALALRLHEDGVPASQGALVAEMQEWFVLNSNGDDVPDERSIRRRITPLWQKLRKKEET</sequence>
<dbReference type="EMBL" id="JBHUDD010000045">
    <property type="protein sequence ID" value="MFD1509120.1"/>
    <property type="molecule type" value="Genomic_DNA"/>
</dbReference>
<keyword evidence="2" id="KW-1185">Reference proteome</keyword>
<gene>
    <name evidence="1" type="ORF">ACFTOW_06870</name>
</gene>
<evidence type="ECO:0000313" key="2">
    <source>
        <dbReference type="Proteomes" id="UP001597186"/>
    </source>
</evidence>
<comment type="caution">
    <text evidence="1">The sequence shown here is derived from an EMBL/GenBank/DDBJ whole genome shotgun (WGS) entry which is preliminary data.</text>
</comment>
<proteinExistence type="predicted"/>
<name>A0ABW4ECU1_9RHOB</name>
<dbReference type="RefSeq" id="WP_379914323.1">
    <property type="nucleotide sequence ID" value="NZ_JBHUDD010000045.1"/>
</dbReference>
<accession>A0ABW4ECU1</accession>
<organism evidence="1 2">
    <name type="scientific">Lacimonas salitolerans</name>
    <dbReference type="NCBI Taxonomy" id="1323750"/>
    <lineage>
        <taxon>Bacteria</taxon>
        <taxon>Pseudomonadati</taxon>
        <taxon>Pseudomonadota</taxon>
        <taxon>Alphaproteobacteria</taxon>
        <taxon>Rhodobacterales</taxon>
        <taxon>Paracoccaceae</taxon>
        <taxon>Lacimonas</taxon>
    </lineage>
</organism>
<protein>
    <submittedName>
        <fullName evidence="1">Uncharacterized protein</fullName>
    </submittedName>
</protein>